<dbReference type="SUPFAM" id="SSF48264">
    <property type="entry name" value="Cytochrome P450"/>
    <property type="match status" value="1"/>
</dbReference>
<dbReference type="InterPro" id="IPR001128">
    <property type="entry name" value="Cyt_P450"/>
</dbReference>
<sequence>MSQLFLHMNPSVFADPRNFNPDRWLAEDTTEMMLDLSPFSKGPRIYGTQNLLGSIDS</sequence>
<dbReference type="Pfam" id="PF00067">
    <property type="entry name" value="p450"/>
    <property type="match status" value="1"/>
</dbReference>
<name>A0A0D0CRJ0_9AGAR</name>
<dbReference type="HOGENOM" id="CLU_2996690_0_0_1"/>
<organism evidence="1 2">
    <name type="scientific">Collybiopsis luxurians FD-317 M1</name>
    <dbReference type="NCBI Taxonomy" id="944289"/>
    <lineage>
        <taxon>Eukaryota</taxon>
        <taxon>Fungi</taxon>
        <taxon>Dikarya</taxon>
        <taxon>Basidiomycota</taxon>
        <taxon>Agaricomycotina</taxon>
        <taxon>Agaricomycetes</taxon>
        <taxon>Agaricomycetidae</taxon>
        <taxon>Agaricales</taxon>
        <taxon>Marasmiineae</taxon>
        <taxon>Omphalotaceae</taxon>
        <taxon>Collybiopsis</taxon>
        <taxon>Collybiopsis luxurians</taxon>
    </lineage>
</organism>
<dbReference type="OrthoDB" id="1470350at2759"/>
<accession>A0A0D0CRJ0</accession>
<dbReference type="GO" id="GO:0004497">
    <property type="term" value="F:monooxygenase activity"/>
    <property type="evidence" value="ECO:0007669"/>
    <property type="project" value="InterPro"/>
</dbReference>
<gene>
    <name evidence="1" type="ORF">GYMLUDRAFT_700474</name>
</gene>
<dbReference type="AlphaFoldDB" id="A0A0D0CRJ0"/>
<dbReference type="GO" id="GO:0016705">
    <property type="term" value="F:oxidoreductase activity, acting on paired donors, with incorporation or reduction of molecular oxygen"/>
    <property type="evidence" value="ECO:0007669"/>
    <property type="project" value="InterPro"/>
</dbReference>
<dbReference type="Gene3D" id="1.10.630.10">
    <property type="entry name" value="Cytochrome P450"/>
    <property type="match status" value="1"/>
</dbReference>
<evidence type="ECO:0000313" key="2">
    <source>
        <dbReference type="Proteomes" id="UP000053593"/>
    </source>
</evidence>
<dbReference type="GO" id="GO:0020037">
    <property type="term" value="F:heme binding"/>
    <property type="evidence" value="ECO:0007669"/>
    <property type="project" value="InterPro"/>
</dbReference>
<dbReference type="EMBL" id="KN834786">
    <property type="protein sequence ID" value="KIK58238.1"/>
    <property type="molecule type" value="Genomic_DNA"/>
</dbReference>
<protein>
    <submittedName>
        <fullName evidence="1">Uncharacterized protein</fullName>
    </submittedName>
</protein>
<evidence type="ECO:0000313" key="1">
    <source>
        <dbReference type="EMBL" id="KIK58238.1"/>
    </source>
</evidence>
<dbReference type="InterPro" id="IPR036396">
    <property type="entry name" value="Cyt_P450_sf"/>
</dbReference>
<dbReference type="Proteomes" id="UP000053593">
    <property type="component" value="Unassembled WGS sequence"/>
</dbReference>
<proteinExistence type="predicted"/>
<reference evidence="1 2" key="1">
    <citation type="submission" date="2014-04" db="EMBL/GenBank/DDBJ databases">
        <title>Evolutionary Origins and Diversification of the Mycorrhizal Mutualists.</title>
        <authorList>
            <consortium name="DOE Joint Genome Institute"/>
            <consortium name="Mycorrhizal Genomics Consortium"/>
            <person name="Kohler A."/>
            <person name="Kuo A."/>
            <person name="Nagy L.G."/>
            <person name="Floudas D."/>
            <person name="Copeland A."/>
            <person name="Barry K.W."/>
            <person name="Cichocki N."/>
            <person name="Veneault-Fourrey C."/>
            <person name="LaButti K."/>
            <person name="Lindquist E.A."/>
            <person name="Lipzen A."/>
            <person name="Lundell T."/>
            <person name="Morin E."/>
            <person name="Murat C."/>
            <person name="Riley R."/>
            <person name="Ohm R."/>
            <person name="Sun H."/>
            <person name="Tunlid A."/>
            <person name="Henrissat B."/>
            <person name="Grigoriev I.V."/>
            <person name="Hibbett D.S."/>
            <person name="Martin F."/>
        </authorList>
    </citation>
    <scope>NUCLEOTIDE SEQUENCE [LARGE SCALE GENOMIC DNA]</scope>
    <source>
        <strain evidence="1 2">FD-317 M1</strain>
    </source>
</reference>
<keyword evidence="2" id="KW-1185">Reference proteome</keyword>
<dbReference type="GO" id="GO:0005506">
    <property type="term" value="F:iron ion binding"/>
    <property type="evidence" value="ECO:0007669"/>
    <property type="project" value="InterPro"/>
</dbReference>